<proteinExistence type="predicted"/>
<name>A0A0E9P8R1_ANGAN</name>
<protein>
    <submittedName>
        <fullName evidence="1">Uncharacterized protein</fullName>
    </submittedName>
</protein>
<reference evidence="1" key="1">
    <citation type="submission" date="2014-11" db="EMBL/GenBank/DDBJ databases">
        <authorList>
            <person name="Amaro Gonzalez C."/>
        </authorList>
    </citation>
    <scope>NUCLEOTIDE SEQUENCE</scope>
</reference>
<organism evidence="1">
    <name type="scientific">Anguilla anguilla</name>
    <name type="common">European freshwater eel</name>
    <name type="synonym">Muraena anguilla</name>
    <dbReference type="NCBI Taxonomy" id="7936"/>
    <lineage>
        <taxon>Eukaryota</taxon>
        <taxon>Metazoa</taxon>
        <taxon>Chordata</taxon>
        <taxon>Craniata</taxon>
        <taxon>Vertebrata</taxon>
        <taxon>Euteleostomi</taxon>
        <taxon>Actinopterygii</taxon>
        <taxon>Neopterygii</taxon>
        <taxon>Teleostei</taxon>
        <taxon>Anguilliformes</taxon>
        <taxon>Anguillidae</taxon>
        <taxon>Anguilla</taxon>
    </lineage>
</organism>
<dbReference type="EMBL" id="GBXM01107541">
    <property type="protein sequence ID" value="JAH01036.1"/>
    <property type="molecule type" value="Transcribed_RNA"/>
</dbReference>
<dbReference type="AlphaFoldDB" id="A0A0E9P8R1"/>
<evidence type="ECO:0000313" key="1">
    <source>
        <dbReference type="EMBL" id="JAH01036.1"/>
    </source>
</evidence>
<accession>A0A0E9P8R1</accession>
<sequence>MYPIVVKYKKHSESHFYIQRMKNVLTLYYCKNSAECITSTLLVWLQSC</sequence>
<reference evidence="1" key="2">
    <citation type="journal article" date="2015" name="Fish Shellfish Immunol.">
        <title>Early steps in the European eel (Anguilla anguilla)-Vibrio vulnificus interaction in the gills: Role of the RtxA13 toxin.</title>
        <authorList>
            <person name="Callol A."/>
            <person name="Pajuelo D."/>
            <person name="Ebbesson L."/>
            <person name="Teles M."/>
            <person name="MacKenzie S."/>
            <person name="Amaro C."/>
        </authorList>
    </citation>
    <scope>NUCLEOTIDE SEQUENCE</scope>
</reference>